<comment type="caution">
    <text evidence="13">The sequence shown here is derived from an EMBL/GenBank/DDBJ whole genome shotgun (WGS) entry which is preliminary data.</text>
</comment>
<proteinExistence type="predicted"/>
<dbReference type="SMART" id="SM00388">
    <property type="entry name" value="HisKA"/>
    <property type="match status" value="1"/>
</dbReference>
<dbReference type="GO" id="GO:0000155">
    <property type="term" value="F:phosphorelay sensor kinase activity"/>
    <property type="evidence" value="ECO:0007669"/>
    <property type="project" value="InterPro"/>
</dbReference>
<evidence type="ECO:0000256" key="5">
    <source>
        <dbReference type="ARBA" id="ARBA00022679"/>
    </source>
</evidence>
<evidence type="ECO:0000256" key="2">
    <source>
        <dbReference type="ARBA" id="ARBA00004651"/>
    </source>
</evidence>
<dbReference type="SUPFAM" id="SSF47384">
    <property type="entry name" value="Homodimeric domain of signal transducing histidine kinase"/>
    <property type="match status" value="1"/>
</dbReference>
<evidence type="ECO:0000256" key="4">
    <source>
        <dbReference type="ARBA" id="ARBA00022553"/>
    </source>
</evidence>
<dbReference type="GO" id="GO:0005524">
    <property type="term" value="F:ATP binding"/>
    <property type="evidence" value="ECO:0007669"/>
    <property type="project" value="UniProtKB-KW"/>
</dbReference>
<feature type="transmembrane region" description="Helical" evidence="11">
    <location>
        <begin position="289"/>
        <end position="310"/>
    </location>
</feature>
<keyword evidence="11" id="KW-1133">Transmembrane helix</keyword>
<dbReference type="PANTHER" id="PTHR43711:SF1">
    <property type="entry name" value="HISTIDINE KINASE 1"/>
    <property type="match status" value="1"/>
</dbReference>
<evidence type="ECO:0000256" key="10">
    <source>
        <dbReference type="SAM" id="MobiDB-lite"/>
    </source>
</evidence>
<dbReference type="AlphaFoldDB" id="A0A229NUR4"/>
<dbReference type="PROSITE" id="PS50109">
    <property type="entry name" value="HIS_KIN"/>
    <property type="match status" value="1"/>
</dbReference>
<organism evidence="13 14">
    <name type="scientific">Paenibacillus herberti</name>
    <dbReference type="NCBI Taxonomy" id="1619309"/>
    <lineage>
        <taxon>Bacteria</taxon>
        <taxon>Bacillati</taxon>
        <taxon>Bacillota</taxon>
        <taxon>Bacilli</taxon>
        <taxon>Bacillales</taxon>
        <taxon>Paenibacillaceae</taxon>
        <taxon>Paenibacillus</taxon>
    </lineage>
</organism>
<evidence type="ECO:0000259" key="12">
    <source>
        <dbReference type="PROSITE" id="PS50109"/>
    </source>
</evidence>
<name>A0A229NUR4_9BACL</name>
<feature type="region of interest" description="Disordered" evidence="10">
    <location>
        <begin position="200"/>
        <end position="234"/>
    </location>
</feature>
<dbReference type="SUPFAM" id="SSF55874">
    <property type="entry name" value="ATPase domain of HSP90 chaperone/DNA topoisomerase II/histidine kinase"/>
    <property type="match status" value="1"/>
</dbReference>
<keyword evidence="9" id="KW-0902">Two-component regulatory system</keyword>
<dbReference type="InterPro" id="IPR003661">
    <property type="entry name" value="HisK_dim/P_dom"/>
</dbReference>
<evidence type="ECO:0000256" key="7">
    <source>
        <dbReference type="ARBA" id="ARBA00022777"/>
    </source>
</evidence>
<dbReference type="Gene3D" id="1.10.287.130">
    <property type="match status" value="1"/>
</dbReference>
<dbReference type="RefSeq" id="WP_089526335.1">
    <property type="nucleotide sequence ID" value="NZ_NMUQ01000003.1"/>
</dbReference>
<dbReference type="SMART" id="SM00387">
    <property type="entry name" value="HATPase_c"/>
    <property type="match status" value="1"/>
</dbReference>
<keyword evidence="14" id="KW-1185">Reference proteome</keyword>
<evidence type="ECO:0000256" key="1">
    <source>
        <dbReference type="ARBA" id="ARBA00000085"/>
    </source>
</evidence>
<keyword evidence="4" id="KW-0597">Phosphoprotein</keyword>
<dbReference type="EC" id="2.7.13.3" evidence="3"/>
<evidence type="ECO:0000256" key="9">
    <source>
        <dbReference type="ARBA" id="ARBA00023012"/>
    </source>
</evidence>
<accession>A0A229NUR4</accession>
<dbReference type="PANTHER" id="PTHR43711">
    <property type="entry name" value="TWO-COMPONENT HISTIDINE KINASE"/>
    <property type="match status" value="1"/>
</dbReference>
<dbReference type="InterPro" id="IPR050736">
    <property type="entry name" value="Sensor_HK_Regulatory"/>
</dbReference>
<gene>
    <name evidence="13" type="ORF">CGZ75_21655</name>
</gene>
<feature type="compositionally biased region" description="Low complexity" evidence="10">
    <location>
        <begin position="200"/>
        <end position="230"/>
    </location>
</feature>
<dbReference type="InterPro" id="IPR036097">
    <property type="entry name" value="HisK_dim/P_sf"/>
</dbReference>
<keyword evidence="11" id="KW-0472">Membrane</keyword>
<dbReference type="PRINTS" id="PR00344">
    <property type="entry name" value="BCTRLSENSOR"/>
</dbReference>
<keyword evidence="8" id="KW-0067">ATP-binding</keyword>
<dbReference type="Gene3D" id="3.30.565.10">
    <property type="entry name" value="Histidine kinase-like ATPase, C-terminal domain"/>
    <property type="match status" value="1"/>
</dbReference>
<reference evidence="13 14" key="1">
    <citation type="submission" date="2017-07" db="EMBL/GenBank/DDBJ databases">
        <title>Paenibacillus herberti R33 genome sequencing and assembly.</title>
        <authorList>
            <person name="Su W."/>
        </authorList>
    </citation>
    <scope>NUCLEOTIDE SEQUENCE [LARGE SCALE GENOMIC DNA]</scope>
    <source>
        <strain evidence="13 14">R33</strain>
    </source>
</reference>
<dbReference type="InterPro" id="IPR004358">
    <property type="entry name" value="Sig_transdc_His_kin-like_C"/>
</dbReference>
<keyword evidence="7 13" id="KW-0418">Kinase</keyword>
<evidence type="ECO:0000256" key="6">
    <source>
        <dbReference type="ARBA" id="ARBA00022741"/>
    </source>
</evidence>
<evidence type="ECO:0000256" key="8">
    <source>
        <dbReference type="ARBA" id="ARBA00022840"/>
    </source>
</evidence>
<dbReference type="InterPro" id="IPR003594">
    <property type="entry name" value="HATPase_dom"/>
</dbReference>
<dbReference type="Pfam" id="PF02518">
    <property type="entry name" value="HATPase_c"/>
    <property type="match status" value="1"/>
</dbReference>
<comment type="catalytic activity">
    <reaction evidence="1">
        <text>ATP + protein L-histidine = ADP + protein N-phospho-L-histidine.</text>
        <dbReference type="EC" id="2.7.13.3"/>
    </reaction>
</comment>
<keyword evidence="6" id="KW-0547">Nucleotide-binding</keyword>
<evidence type="ECO:0000256" key="11">
    <source>
        <dbReference type="SAM" id="Phobius"/>
    </source>
</evidence>
<sequence>MKRIRIRLALHFTYQVVLLWVFILLLIVLSTLLSTQYFVNRDLKRTFSSAALESIQLDSVFKDGKVTVNKRWDKLLMDNGYWLQIIDYSGAVIYSSPADNELKTSYGAGELLRIRETRRMGPYHVVSSLLNETESDEKAALYLMGKKDKGASQLETWFGQYAENGVVRDSGTAELNRQLNDAGNTLQIVNGKGEIVQSLGSSGASDSFGGSGSTHGSNGSSGSSGSDNSGDSGGKTNYSPLELISMRAEPGNYPVDLSFYLDESSDYVWLIQQKKPSGVFVSQSLFREVIVVLAIFAGLLLLSSLFISIWHGYRYGQPLMLFTSWFERMSQGKYSEALTEKERKKVFRRNGKIRFRYRLYKEMIAGFYEMATKLDSSQRELRRLEQTREEWMTGISHDLRTPLSTIQGYGHLLESGEFAWDEKELREVGRTIRDKGDYMLGLLQDFSLTFQLRNNTVSFPLEPIECNEFVRRTVLRYVNDATIEGIGFAYEEWERDLLIAGSPKWLQRMLDNLLVNAVKHNPRGTQVTVRVLRQATEALIEVSDDGIGLDEETQSKLFDRYYRGTSTDESTEGAGLGMSIARSIAIAHSGRISVKSNPGQGTTVVVAIPLQKSRSADIAVGE</sequence>
<dbReference type="OrthoDB" id="368131at2"/>
<keyword evidence="11" id="KW-0812">Transmembrane</keyword>
<evidence type="ECO:0000313" key="14">
    <source>
        <dbReference type="Proteomes" id="UP000215145"/>
    </source>
</evidence>
<dbReference type="InterPro" id="IPR036890">
    <property type="entry name" value="HATPase_C_sf"/>
</dbReference>
<protein>
    <recommendedName>
        <fullName evidence="3">histidine kinase</fullName>
        <ecNumber evidence="3">2.7.13.3</ecNumber>
    </recommendedName>
</protein>
<comment type="subcellular location">
    <subcellularLocation>
        <location evidence="2">Cell membrane</location>
        <topology evidence="2">Multi-pass membrane protein</topology>
    </subcellularLocation>
</comment>
<dbReference type="CDD" id="cd00082">
    <property type="entry name" value="HisKA"/>
    <property type="match status" value="1"/>
</dbReference>
<evidence type="ECO:0000313" key="13">
    <source>
        <dbReference type="EMBL" id="OXM13631.1"/>
    </source>
</evidence>
<keyword evidence="5" id="KW-0808">Transferase</keyword>
<dbReference type="Proteomes" id="UP000215145">
    <property type="component" value="Unassembled WGS sequence"/>
</dbReference>
<dbReference type="InterPro" id="IPR005467">
    <property type="entry name" value="His_kinase_dom"/>
</dbReference>
<dbReference type="FunFam" id="3.30.565.10:FF:000006">
    <property type="entry name" value="Sensor histidine kinase WalK"/>
    <property type="match status" value="1"/>
</dbReference>
<evidence type="ECO:0000256" key="3">
    <source>
        <dbReference type="ARBA" id="ARBA00012438"/>
    </source>
</evidence>
<feature type="domain" description="Histidine kinase" evidence="12">
    <location>
        <begin position="394"/>
        <end position="612"/>
    </location>
</feature>
<dbReference type="GO" id="GO:0005886">
    <property type="term" value="C:plasma membrane"/>
    <property type="evidence" value="ECO:0007669"/>
    <property type="project" value="UniProtKB-SubCell"/>
</dbReference>
<dbReference type="EMBL" id="NMUQ01000003">
    <property type="protein sequence ID" value="OXM13631.1"/>
    <property type="molecule type" value="Genomic_DNA"/>
</dbReference>
<dbReference type="Pfam" id="PF00512">
    <property type="entry name" value="HisKA"/>
    <property type="match status" value="1"/>
</dbReference>
<feature type="transmembrane region" description="Helical" evidence="11">
    <location>
        <begin position="12"/>
        <end position="39"/>
    </location>
</feature>